<feature type="signal peptide" evidence="1">
    <location>
        <begin position="1"/>
        <end position="17"/>
    </location>
</feature>
<dbReference type="EMBL" id="CP012333">
    <property type="protein sequence ID" value="AKU96670.1"/>
    <property type="molecule type" value="Genomic_DNA"/>
</dbReference>
<proteinExistence type="predicted"/>
<dbReference type="CDD" id="cd14752">
    <property type="entry name" value="GH31_N"/>
    <property type="match status" value="1"/>
</dbReference>
<reference evidence="3 4" key="1">
    <citation type="submission" date="2015-08" db="EMBL/GenBank/DDBJ databases">
        <authorList>
            <person name="Babu N.S."/>
            <person name="Beckwith C.J."/>
            <person name="Beseler K.G."/>
            <person name="Brison A."/>
            <person name="Carone J.V."/>
            <person name="Caskin T.P."/>
            <person name="Diamond M."/>
            <person name="Durham M.E."/>
            <person name="Foxe J.M."/>
            <person name="Go M."/>
            <person name="Henderson B.A."/>
            <person name="Jones I.B."/>
            <person name="McGettigan J.A."/>
            <person name="Micheletti S.J."/>
            <person name="Nasrallah M.E."/>
            <person name="Ortiz D."/>
            <person name="Piller C.R."/>
            <person name="Privatt S.R."/>
            <person name="Schneider S.L."/>
            <person name="Sharp S."/>
            <person name="Smith T.C."/>
            <person name="Stanton J.D."/>
            <person name="Ullery H.E."/>
            <person name="Wilson R.J."/>
            <person name="Serrano M.G."/>
            <person name="Buck G."/>
            <person name="Lee V."/>
            <person name="Wang Y."/>
            <person name="Carvalho R."/>
            <person name="Voegtly L."/>
            <person name="Shi R."/>
            <person name="Duckworth R."/>
            <person name="Johnson A."/>
            <person name="Loviza R."/>
            <person name="Walstead R."/>
            <person name="Shah Z."/>
            <person name="Kiflezghi M."/>
            <person name="Wade K."/>
            <person name="Ball S.L."/>
            <person name="Bradley K.W."/>
            <person name="Asai D.J."/>
            <person name="Bowman C.A."/>
            <person name="Russell D.A."/>
            <person name="Pope W.H."/>
            <person name="Jacobs-Sera D."/>
            <person name="Hendrix R.W."/>
            <person name="Hatfull G.F."/>
        </authorList>
    </citation>
    <scope>NUCLEOTIDE SEQUENCE [LARGE SCALE GENOMIC DNA]</scope>
    <source>
        <strain evidence="3 4">DSM 27648</strain>
    </source>
</reference>
<organism evidence="3 4">
    <name type="scientific">Labilithrix luteola</name>
    <dbReference type="NCBI Taxonomy" id="1391654"/>
    <lineage>
        <taxon>Bacteria</taxon>
        <taxon>Pseudomonadati</taxon>
        <taxon>Myxococcota</taxon>
        <taxon>Polyangia</taxon>
        <taxon>Polyangiales</taxon>
        <taxon>Labilitrichaceae</taxon>
        <taxon>Labilithrix</taxon>
    </lineage>
</organism>
<evidence type="ECO:0000259" key="2">
    <source>
        <dbReference type="Pfam" id="PF13802"/>
    </source>
</evidence>
<dbReference type="GO" id="GO:0030246">
    <property type="term" value="F:carbohydrate binding"/>
    <property type="evidence" value="ECO:0007669"/>
    <property type="project" value="InterPro"/>
</dbReference>
<dbReference type="Pfam" id="PF13802">
    <property type="entry name" value="Gal_mutarotas_2"/>
    <property type="match status" value="1"/>
</dbReference>
<evidence type="ECO:0000313" key="3">
    <source>
        <dbReference type="EMBL" id="AKU96670.1"/>
    </source>
</evidence>
<keyword evidence="1" id="KW-0732">Signal</keyword>
<dbReference type="KEGG" id="llu:AKJ09_03334"/>
<dbReference type="Gene3D" id="2.60.40.1760">
    <property type="entry name" value="glycosyl hydrolase (family 31)"/>
    <property type="match status" value="1"/>
</dbReference>
<dbReference type="InterPro" id="IPR025887">
    <property type="entry name" value="Glyco_hydro_31_N_dom"/>
</dbReference>
<dbReference type="STRING" id="1391654.AKJ09_03334"/>
<feature type="domain" description="Glycoside hydrolase family 31 N-terminal" evidence="2">
    <location>
        <begin position="145"/>
        <end position="223"/>
    </location>
</feature>
<accession>A0A0K1PSZ8</accession>
<keyword evidence="4" id="KW-1185">Reference proteome</keyword>
<dbReference type="Proteomes" id="UP000064967">
    <property type="component" value="Chromosome"/>
</dbReference>
<name>A0A0K1PSZ8_9BACT</name>
<protein>
    <recommendedName>
        <fullName evidence="2">Glycoside hydrolase family 31 N-terminal domain-containing protein</fullName>
    </recommendedName>
</protein>
<dbReference type="SUPFAM" id="SSF74650">
    <property type="entry name" value="Galactose mutarotase-like"/>
    <property type="match status" value="1"/>
</dbReference>
<evidence type="ECO:0000313" key="4">
    <source>
        <dbReference type="Proteomes" id="UP000064967"/>
    </source>
</evidence>
<dbReference type="GO" id="GO:0003824">
    <property type="term" value="F:catalytic activity"/>
    <property type="evidence" value="ECO:0007669"/>
    <property type="project" value="InterPro"/>
</dbReference>
<feature type="chain" id="PRO_5005466299" description="Glycoside hydrolase family 31 N-terminal domain-containing protein" evidence="1">
    <location>
        <begin position="18"/>
        <end position="278"/>
    </location>
</feature>
<dbReference type="GO" id="GO:0005975">
    <property type="term" value="P:carbohydrate metabolic process"/>
    <property type="evidence" value="ECO:0007669"/>
    <property type="project" value="InterPro"/>
</dbReference>
<dbReference type="InterPro" id="IPR011013">
    <property type="entry name" value="Gal_mutarotase_sf_dom"/>
</dbReference>
<evidence type="ECO:0000256" key="1">
    <source>
        <dbReference type="SAM" id="SignalP"/>
    </source>
</evidence>
<gene>
    <name evidence="3" type="ORF">AKJ09_03334</name>
</gene>
<sequence>MLGALVFGLALAPAACSGGTEPSAPMPTTLLGAGAYGVAVVDGGRSIELRRGDAPLVVLGPDAFQLGTSEESAESVNLDPYILEAHASELVTYRSPTSIRATKDGDGVAIDLAYDGGFTARALVRNMDSARFSIEVQPGRNPEGAPGLGVGIVRVRAKTNGPSTEGFYGLGEWEDSVDHRGKLRPMQIEVDTEYESATNENHVPVPLLLGTSGWGLFVASTRPASLPSGVRLGLRDAFPPLPCGEVGRACRDADRHLAGGPRRHLHEARRALRSAKQQ</sequence>
<dbReference type="AlphaFoldDB" id="A0A0K1PSZ8"/>